<gene>
    <name evidence="1" type="ORF">JM949_04860</name>
</gene>
<dbReference type="Proteomes" id="UP000622245">
    <property type="component" value="Unassembled WGS sequence"/>
</dbReference>
<proteinExistence type="predicted"/>
<organism evidence="1 2">
    <name type="scientific">Micromonospora tarensis</name>
    <dbReference type="NCBI Taxonomy" id="2806100"/>
    <lineage>
        <taxon>Bacteria</taxon>
        <taxon>Bacillati</taxon>
        <taxon>Actinomycetota</taxon>
        <taxon>Actinomycetes</taxon>
        <taxon>Micromonosporales</taxon>
        <taxon>Micromonosporaceae</taxon>
        <taxon>Micromonospora</taxon>
    </lineage>
</organism>
<sequence>MTSSSMPEVDEVGRRAAEILDKMQDHPAYGRLQSSSMRYSTCWATFTGYPAISRWSLERDAAPLLDEALRVLALKAAVFELSGGDEHAAELLVPAPVDEMIHAVLAQFTVMTRLQSDLGVVFPHATELEEFTYTHGGVTDAYYAAAGWGEQPLRYWLDSAEVNRRLNLLNEHYQAAGLGRDGRSHDFDFDLNEPVGAGVSG</sequence>
<accession>A0ABS1YBS5</accession>
<comment type="caution">
    <text evidence="1">The sequence shown here is derived from an EMBL/GenBank/DDBJ whole genome shotgun (WGS) entry which is preliminary data.</text>
</comment>
<evidence type="ECO:0000313" key="1">
    <source>
        <dbReference type="EMBL" id="MBM0274828.1"/>
    </source>
</evidence>
<keyword evidence="2" id="KW-1185">Reference proteome</keyword>
<reference evidence="1 2" key="1">
    <citation type="submission" date="2021-01" db="EMBL/GenBank/DDBJ databases">
        <title>Draft genome sequence of Micromonospora sp. strain STR1s_6.</title>
        <authorList>
            <person name="Karlyshev A."/>
            <person name="Jawad R."/>
        </authorList>
    </citation>
    <scope>NUCLEOTIDE SEQUENCE [LARGE SCALE GENOMIC DNA]</scope>
    <source>
        <strain evidence="1 2">STR1S-6</strain>
    </source>
</reference>
<name>A0ABS1YBS5_9ACTN</name>
<protein>
    <submittedName>
        <fullName evidence="1">Uncharacterized protein</fullName>
    </submittedName>
</protein>
<evidence type="ECO:0000313" key="2">
    <source>
        <dbReference type="Proteomes" id="UP000622245"/>
    </source>
</evidence>
<dbReference type="EMBL" id="JAEVHL010000012">
    <property type="protein sequence ID" value="MBM0274828.1"/>
    <property type="molecule type" value="Genomic_DNA"/>
</dbReference>